<gene>
    <name evidence="2" type="ORF">RhiirA1_401603</name>
</gene>
<comment type="caution">
    <text evidence="2">The sequence shown here is derived from an EMBL/GenBank/DDBJ whole genome shotgun (WGS) entry which is preliminary data.</text>
</comment>
<dbReference type="AlphaFoldDB" id="A0A2N0R1I9"/>
<feature type="region of interest" description="Disordered" evidence="1">
    <location>
        <begin position="215"/>
        <end position="285"/>
    </location>
</feature>
<dbReference type="VEuPathDB" id="FungiDB:RhiirA1_401603"/>
<proteinExistence type="predicted"/>
<evidence type="ECO:0000313" key="2">
    <source>
        <dbReference type="EMBL" id="PKC57169.1"/>
    </source>
</evidence>
<accession>A0A2N0R1I9</accession>
<name>A0A2N0R1I9_9GLOM</name>
<evidence type="ECO:0000256" key="1">
    <source>
        <dbReference type="SAM" id="MobiDB-lite"/>
    </source>
</evidence>
<dbReference type="Proteomes" id="UP000232688">
    <property type="component" value="Unassembled WGS sequence"/>
</dbReference>
<dbReference type="EMBL" id="LLXH01001908">
    <property type="protein sequence ID" value="PKC57169.1"/>
    <property type="molecule type" value="Genomic_DNA"/>
</dbReference>
<sequence>MTKDNRKNNNKSNKDTISKRPASSSPAGNVSGQAGRYRPGSNTPPLTTSTNKRTRVSADDSVMDVDEPLAPLGPVETTSAEIPSQPDISSLDASQHAPANNNDKGKSPEVTPAVSFSNRAAFPNASQAAIQSQPTLFYALAAPNDVDGFWTHFASNRDVCDAKVGLTWHAPEEVTSLCHRCGRPNCNPDRCGFSSRPNRPSRPWQSNDKLRALYNKHLPPSHPAKRHNRFARPDNNNDGHRHTSASRHRFTSKPNNQQQSRSRSQRRPWNRDNLNNNNNNQRRRIPDANELDYYIDGMDVTYPAPPTVLTDWKSIGAALEKVIEELALLTTEFATMNSRLTKLESAIAARAPVPGPLVTK</sequence>
<dbReference type="VEuPathDB" id="FungiDB:FUN_012646"/>
<feature type="region of interest" description="Disordered" evidence="1">
    <location>
        <begin position="1"/>
        <end position="111"/>
    </location>
</feature>
<reference evidence="2 3" key="1">
    <citation type="submission" date="2017-10" db="EMBL/GenBank/DDBJ databases">
        <title>Extensive intraspecific genome diversity in a model arbuscular mycorrhizal fungus.</title>
        <authorList>
            <person name="Chen E.C.H."/>
            <person name="Morin E."/>
            <person name="Baudet D."/>
            <person name="Noel J."/>
            <person name="Ndikumana S."/>
            <person name="Charron P."/>
            <person name="St-Onge C."/>
            <person name="Giorgi J."/>
            <person name="Grigoriev I.V."/>
            <person name="Roux C."/>
            <person name="Martin F.M."/>
            <person name="Corradi N."/>
        </authorList>
    </citation>
    <scope>NUCLEOTIDE SEQUENCE [LARGE SCALE GENOMIC DNA]</scope>
    <source>
        <strain evidence="2 3">A1</strain>
    </source>
</reference>
<feature type="compositionally biased region" description="Basic and acidic residues" evidence="1">
    <location>
        <begin position="1"/>
        <end position="18"/>
    </location>
</feature>
<evidence type="ECO:0000313" key="3">
    <source>
        <dbReference type="Proteomes" id="UP000232688"/>
    </source>
</evidence>
<feature type="compositionally biased region" description="Polar residues" evidence="1">
    <location>
        <begin position="40"/>
        <end position="51"/>
    </location>
</feature>
<feature type="compositionally biased region" description="Polar residues" evidence="1">
    <location>
        <begin position="76"/>
        <end position="102"/>
    </location>
</feature>
<feature type="compositionally biased region" description="Basic residues" evidence="1">
    <location>
        <begin position="242"/>
        <end position="251"/>
    </location>
</feature>
<dbReference type="VEuPathDB" id="FungiDB:FUN_018813"/>
<feature type="compositionally biased region" description="Basic and acidic residues" evidence="1">
    <location>
        <begin position="231"/>
        <end position="241"/>
    </location>
</feature>
<feature type="compositionally biased region" description="Low complexity" evidence="1">
    <location>
        <begin position="271"/>
        <end position="280"/>
    </location>
</feature>
<dbReference type="VEuPathDB" id="FungiDB:RhiirFUN_002392"/>
<reference evidence="2 3" key="2">
    <citation type="submission" date="2017-10" db="EMBL/GenBank/DDBJ databases">
        <title>Genome analyses suggest a sexual origin of heterokaryosis in a supposedly ancient asexual fungus.</title>
        <authorList>
            <person name="Corradi N."/>
            <person name="Sedzielewska K."/>
            <person name="Noel J."/>
            <person name="Charron P."/>
            <person name="Farinelli L."/>
            <person name="Marton T."/>
            <person name="Kruger M."/>
            <person name="Pelin A."/>
            <person name="Brachmann A."/>
            <person name="Corradi N."/>
        </authorList>
    </citation>
    <scope>NUCLEOTIDE SEQUENCE [LARGE SCALE GENOMIC DNA]</scope>
    <source>
        <strain evidence="2 3">A1</strain>
    </source>
</reference>
<organism evidence="2 3">
    <name type="scientific">Rhizophagus irregularis</name>
    <dbReference type="NCBI Taxonomy" id="588596"/>
    <lineage>
        <taxon>Eukaryota</taxon>
        <taxon>Fungi</taxon>
        <taxon>Fungi incertae sedis</taxon>
        <taxon>Mucoromycota</taxon>
        <taxon>Glomeromycotina</taxon>
        <taxon>Glomeromycetes</taxon>
        <taxon>Glomerales</taxon>
        <taxon>Glomeraceae</taxon>
        <taxon>Rhizophagus</taxon>
    </lineage>
</organism>
<feature type="compositionally biased region" description="Polar residues" evidence="1">
    <location>
        <begin position="21"/>
        <end position="32"/>
    </location>
</feature>
<protein>
    <submittedName>
        <fullName evidence="2">Uncharacterized protein</fullName>
    </submittedName>
</protein>